<sequence length="79" mass="8926">MADQWFHLHGCLLTIIKSDDGVLRFSSGRAHSFGNFRRLSKDYEITTSSAKAFIELAKIMMKNLSKSLLILSLSMGYII</sequence>
<protein>
    <submittedName>
        <fullName evidence="1">Uncharacterized protein</fullName>
    </submittedName>
</protein>
<keyword evidence="2" id="KW-1185">Reference proteome</keyword>
<reference evidence="1 2" key="1">
    <citation type="submission" date="2023-02" db="EMBL/GenBank/DDBJ databases">
        <title>Host association and intracellularity evolved multiple times independently in the Rickettsiales.</title>
        <authorList>
            <person name="Castelli M."/>
            <person name="Nardi T."/>
            <person name="Gammuto L."/>
            <person name="Bellinzona G."/>
            <person name="Sabaneyeva E."/>
            <person name="Potekhin A."/>
            <person name="Serra V."/>
            <person name="Petroni G."/>
            <person name="Sassera D."/>
        </authorList>
    </citation>
    <scope>NUCLEOTIDE SEQUENCE [LARGE SCALE GENOMIC DNA]</scope>
    <source>
        <strain evidence="1 2">BOD18</strain>
    </source>
</reference>
<organism evidence="1 2">
    <name type="scientific">Candidatus Cyrtobacter comes</name>
    <dbReference type="NCBI Taxonomy" id="675776"/>
    <lineage>
        <taxon>Bacteria</taxon>
        <taxon>Pseudomonadati</taxon>
        <taxon>Pseudomonadota</taxon>
        <taxon>Alphaproteobacteria</taxon>
        <taxon>Rickettsiales</taxon>
        <taxon>Candidatus Midichloriaceae</taxon>
        <taxon>Candidatus Cyrtobacter</taxon>
    </lineage>
</organism>
<dbReference type="Proteomes" id="UP001293791">
    <property type="component" value="Unassembled WGS sequence"/>
</dbReference>
<proteinExistence type="predicted"/>
<accession>A0ABU5L6Y5</accession>
<evidence type="ECO:0000313" key="1">
    <source>
        <dbReference type="EMBL" id="MDZ5761883.1"/>
    </source>
</evidence>
<comment type="caution">
    <text evidence="1">The sequence shown here is derived from an EMBL/GenBank/DDBJ whole genome shotgun (WGS) entry which is preliminary data.</text>
</comment>
<gene>
    <name evidence="1" type="ORF">Cyrtocomes_00243</name>
</gene>
<name>A0ABU5L6Y5_9RICK</name>
<evidence type="ECO:0000313" key="2">
    <source>
        <dbReference type="Proteomes" id="UP001293791"/>
    </source>
</evidence>
<dbReference type="EMBL" id="JARGYT010000008">
    <property type="protein sequence ID" value="MDZ5761883.1"/>
    <property type="molecule type" value="Genomic_DNA"/>
</dbReference>